<proteinExistence type="inferred from homology"/>
<keyword evidence="3 6" id="KW-0285">Flavoprotein</keyword>
<feature type="domain" description="Acyl-CoA oxidase/dehydrogenase middle" evidence="8">
    <location>
        <begin position="124"/>
        <end position="201"/>
    </location>
</feature>
<comment type="caution">
    <text evidence="10">The sequence shown here is derived from an EMBL/GenBank/DDBJ whole genome shotgun (WGS) entry which is preliminary data.</text>
</comment>
<dbReference type="Pfam" id="PF02771">
    <property type="entry name" value="Acyl-CoA_dh_N"/>
    <property type="match status" value="1"/>
</dbReference>
<dbReference type="Gene3D" id="1.10.540.10">
    <property type="entry name" value="Acyl-CoA dehydrogenase/oxidase, N-terminal domain"/>
    <property type="match status" value="1"/>
</dbReference>
<accession>A0A212AAN1</accession>
<feature type="domain" description="Acyl-CoA dehydrogenase/oxidase C-terminal" evidence="7">
    <location>
        <begin position="243"/>
        <end position="375"/>
    </location>
</feature>
<sequence>MDFDFTSEQSQLKDSVDRFLAARYGSLEDREKNRRHTGGFDPAIWAGYAELGLLGMPFSEEDGGFGGGPVETMIAMEAVGRTLALEPYLSTGVLGATALRLAGNARQKETLIPEVAEGNLRLSLAFQEPQARYDLFDVATRAEAQGAGFVLTGRKELVLNGDTAGLFIVSARTAGERRDESGITLFLVPADREGVTVRGYVSQDGGRLADVDFSGVKLAAEDVLGQVGQGYPVLERVGEAGIAALAAEAVGAMEALHGLTVDYLKTRNQFGVAIGSFQVLQHKAVDMLLMVEQARSMAYYAAMMVEAEDAAERRAALSAVKVQINRSARFVGQTAVQLHGGIGMTMEYLGAHYFKRLAIIETQFGDTAYHLARVTDAGGLIAAA</sequence>
<feature type="domain" description="Acyl-CoA dehydrogenase/oxidase N-terminal" evidence="9">
    <location>
        <begin position="6"/>
        <end position="118"/>
    </location>
</feature>
<dbReference type="SUPFAM" id="SSF56645">
    <property type="entry name" value="Acyl-CoA dehydrogenase NM domain-like"/>
    <property type="match status" value="1"/>
</dbReference>
<dbReference type="AlphaFoldDB" id="A0A212AAN1"/>
<protein>
    <submittedName>
        <fullName evidence="10">Pimeloyl-CoA dehydrogenase small subunit</fullName>
    </submittedName>
</protein>
<keyword evidence="4 6" id="KW-0274">FAD</keyword>
<evidence type="ECO:0000256" key="3">
    <source>
        <dbReference type="ARBA" id="ARBA00022630"/>
    </source>
</evidence>
<keyword evidence="5 6" id="KW-0560">Oxidoreductase</keyword>
<dbReference type="OrthoDB" id="7328575at2"/>
<dbReference type="Proteomes" id="UP000196878">
    <property type="component" value="Unassembled WGS sequence"/>
</dbReference>
<dbReference type="CDD" id="cd00567">
    <property type="entry name" value="ACAD"/>
    <property type="match status" value="1"/>
</dbReference>
<dbReference type="InterPro" id="IPR006091">
    <property type="entry name" value="Acyl-CoA_Oxase/DH_mid-dom"/>
</dbReference>
<name>A0A212AAN1_9RHOB</name>
<evidence type="ECO:0000259" key="7">
    <source>
        <dbReference type="Pfam" id="PF00441"/>
    </source>
</evidence>
<dbReference type="SUPFAM" id="SSF47203">
    <property type="entry name" value="Acyl-CoA dehydrogenase C-terminal domain-like"/>
    <property type="match status" value="1"/>
</dbReference>
<keyword evidence="11" id="KW-1185">Reference proteome</keyword>
<organism evidence="10 11">
    <name type="scientific">Haematobacter genomosp. 1</name>
    <dbReference type="NCBI Taxonomy" id="366618"/>
    <lineage>
        <taxon>Bacteria</taxon>
        <taxon>Pseudomonadati</taxon>
        <taxon>Pseudomonadota</taxon>
        <taxon>Alphaproteobacteria</taxon>
        <taxon>Rhodobacterales</taxon>
        <taxon>Paracoccaceae</taxon>
        <taxon>Haematobacter</taxon>
    </lineage>
</organism>
<dbReference type="InterPro" id="IPR009075">
    <property type="entry name" value="AcylCo_DH/oxidase_C"/>
</dbReference>
<evidence type="ECO:0000256" key="1">
    <source>
        <dbReference type="ARBA" id="ARBA00001974"/>
    </source>
</evidence>
<evidence type="ECO:0000313" key="10">
    <source>
        <dbReference type="EMBL" id="OWJ77288.1"/>
    </source>
</evidence>
<evidence type="ECO:0000259" key="8">
    <source>
        <dbReference type="Pfam" id="PF02770"/>
    </source>
</evidence>
<dbReference type="InterPro" id="IPR009100">
    <property type="entry name" value="AcylCoA_DH/oxidase_NM_dom_sf"/>
</dbReference>
<gene>
    <name evidence="10" type="ORF">CDV49_11705</name>
</gene>
<dbReference type="Pfam" id="PF00441">
    <property type="entry name" value="Acyl-CoA_dh_1"/>
    <property type="match status" value="1"/>
</dbReference>
<dbReference type="PANTHER" id="PTHR43884">
    <property type="entry name" value="ACYL-COA DEHYDROGENASE"/>
    <property type="match status" value="1"/>
</dbReference>
<dbReference type="InterPro" id="IPR013786">
    <property type="entry name" value="AcylCoA_DH/ox_N"/>
</dbReference>
<dbReference type="GO" id="GO:0050660">
    <property type="term" value="F:flavin adenine dinucleotide binding"/>
    <property type="evidence" value="ECO:0007669"/>
    <property type="project" value="InterPro"/>
</dbReference>
<dbReference type="Gene3D" id="2.40.110.10">
    <property type="entry name" value="Butyryl-CoA Dehydrogenase, subunit A, domain 2"/>
    <property type="match status" value="1"/>
</dbReference>
<dbReference type="GO" id="GO:0003995">
    <property type="term" value="F:acyl-CoA dehydrogenase activity"/>
    <property type="evidence" value="ECO:0007669"/>
    <property type="project" value="TreeGrafter"/>
</dbReference>
<dbReference type="InterPro" id="IPR037069">
    <property type="entry name" value="AcylCoA_DH/ox_N_sf"/>
</dbReference>
<evidence type="ECO:0000256" key="4">
    <source>
        <dbReference type="ARBA" id="ARBA00022827"/>
    </source>
</evidence>
<comment type="similarity">
    <text evidence="2 6">Belongs to the acyl-CoA dehydrogenase family.</text>
</comment>
<evidence type="ECO:0000313" key="11">
    <source>
        <dbReference type="Proteomes" id="UP000196878"/>
    </source>
</evidence>
<dbReference type="RefSeq" id="WP_088215628.1">
    <property type="nucleotide sequence ID" value="NZ_NIPW01000022.1"/>
</dbReference>
<dbReference type="PANTHER" id="PTHR43884:SF20">
    <property type="entry name" value="ACYL-COA DEHYDROGENASE FADE28"/>
    <property type="match status" value="1"/>
</dbReference>
<dbReference type="InterPro" id="IPR046373">
    <property type="entry name" value="Acyl-CoA_Oxase/DH_mid-dom_sf"/>
</dbReference>
<evidence type="ECO:0000256" key="5">
    <source>
        <dbReference type="ARBA" id="ARBA00023002"/>
    </source>
</evidence>
<comment type="cofactor">
    <cofactor evidence="1 6">
        <name>FAD</name>
        <dbReference type="ChEBI" id="CHEBI:57692"/>
    </cofactor>
</comment>
<dbReference type="Pfam" id="PF02770">
    <property type="entry name" value="Acyl-CoA_dh_M"/>
    <property type="match status" value="1"/>
</dbReference>
<reference evidence="10 11" key="1">
    <citation type="submission" date="2016-12" db="EMBL/GenBank/DDBJ databases">
        <title>Comparison of Traditional DNA-DNA Hybridization with In Silico Genomic Analysis.</title>
        <authorList>
            <person name="Nicholson A.C."/>
            <person name="Humrighouse B.W."/>
            <person name="Graziano J."/>
            <person name="Lasker B."/>
            <person name="Whitney A.M."/>
            <person name="Mcquiston J.R."/>
        </authorList>
    </citation>
    <scope>NUCLEOTIDE SEQUENCE [LARGE SCALE GENOMIC DNA]</scope>
    <source>
        <strain evidence="10 11">H2240</strain>
    </source>
</reference>
<evidence type="ECO:0000256" key="6">
    <source>
        <dbReference type="RuleBase" id="RU362125"/>
    </source>
</evidence>
<evidence type="ECO:0000256" key="2">
    <source>
        <dbReference type="ARBA" id="ARBA00009347"/>
    </source>
</evidence>
<dbReference type="EMBL" id="NIPW01000022">
    <property type="protein sequence ID" value="OWJ77288.1"/>
    <property type="molecule type" value="Genomic_DNA"/>
</dbReference>
<dbReference type="Gene3D" id="1.20.140.10">
    <property type="entry name" value="Butyryl-CoA Dehydrogenase, subunit A, domain 3"/>
    <property type="match status" value="1"/>
</dbReference>
<dbReference type="InterPro" id="IPR036250">
    <property type="entry name" value="AcylCo_DH-like_C"/>
</dbReference>
<evidence type="ECO:0000259" key="9">
    <source>
        <dbReference type="Pfam" id="PF02771"/>
    </source>
</evidence>